<dbReference type="InterPro" id="IPR000600">
    <property type="entry name" value="ROK"/>
</dbReference>
<accession>C1DVU2</accession>
<dbReference type="PANTHER" id="PTHR18964:SF149">
    <property type="entry name" value="BIFUNCTIONAL UDP-N-ACETYLGLUCOSAMINE 2-EPIMERASE_N-ACETYLMANNOSAMINE KINASE"/>
    <property type="match status" value="1"/>
</dbReference>
<dbReference type="EC" id="2.7.1.59" evidence="2"/>
<dbReference type="SUPFAM" id="SSF53067">
    <property type="entry name" value="Actin-like ATPase domain"/>
    <property type="match status" value="1"/>
</dbReference>
<protein>
    <submittedName>
        <fullName evidence="2">N-acetyl-D-glucosamine kinase</fullName>
        <ecNumber evidence="2">2.7.1.59</ecNumber>
    </submittedName>
</protein>
<dbReference type="PANTHER" id="PTHR18964">
    <property type="entry name" value="ROK (REPRESSOR, ORF, KINASE) FAMILY"/>
    <property type="match status" value="1"/>
</dbReference>
<dbReference type="AlphaFoldDB" id="C1DVU2"/>
<keyword evidence="2" id="KW-0418">Kinase</keyword>
<dbReference type="RefSeq" id="WP_012674201.1">
    <property type="nucleotide sequence ID" value="NC_012438.1"/>
</dbReference>
<reference evidence="2 3" key="1">
    <citation type="journal article" date="2009" name="J. Bacteriol.">
        <title>Complete and draft genome sequences of six members of the Aquificales.</title>
        <authorList>
            <person name="Reysenbach A.L."/>
            <person name="Hamamura N."/>
            <person name="Podar M."/>
            <person name="Griffiths E."/>
            <person name="Ferreira S."/>
            <person name="Hochstein R."/>
            <person name="Heidelberg J."/>
            <person name="Johnson J."/>
            <person name="Mead D."/>
            <person name="Pohorille A."/>
            <person name="Sarmiento M."/>
            <person name="Schweighofer K."/>
            <person name="Seshadri R."/>
            <person name="Voytek M.A."/>
        </authorList>
    </citation>
    <scope>NUCLEOTIDE SEQUENCE [LARGE SCALE GENOMIC DNA]</scope>
    <source>
        <strain evidence="3">Az-Fu1 / DSM 15241 / OCM 825</strain>
    </source>
</reference>
<dbReference type="HOGENOM" id="CLU_036604_0_2_0"/>
<keyword evidence="2" id="KW-0808">Transferase</keyword>
<dbReference type="KEGG" id="saf:SULAZ_1260"/>
<dbReference type="STRING" id="204536.SULAZ_1260"/>
<keyword evidence="3" id="KW-1185">Reference proteome</keyword>
<name>C1DVU2_SULAA</name>
<gene>
    <name evidence="2" type="ordered locus">SULAZ_1260</name>
</gene>
<comment type="similarity">
    <text evidence="1">Belongs to the ROK (NagC/XylR) family.</text>
</comment>
<dbReference type="eggNOG" id="COG1940">
    <property type="taxonomic scope" value="Bacteria"/>
</dbReference>
<dbReference type="GO" id="GO:0045127">
    <property type="term" value="F:N-acetylglucosamine kinase activity"/>
    <property type="evidence" value="ECO:0007669"/>
    <property type="project" value="UniProtKB-EC"/>
</dbReference>
<dbReference type="OrthoDB" id="9810372at2"/>
<dbReference type="Proteomes" id="UP000001369">
    <property type="component" value="Chromosome"/>
</dbReference>
<evidence type="ECO:0000313" key="2">
    <source>
        <dbReference type="EMBL" id="ACN98881.1"/>
    </source>
</evidence>
<evidence type="ECO:0000313" key="3">
    <source>
        <dbReference type="Proteomes" id="UP000001369"/>
    </source>
</evidence>
<dbReference type="Gene3D" id="3.30.420.40">
    <property type="match status" value="2"/>
</dbReference>
<dbReference type="EMBL" id="CP001229">
    <property type="protein sequence ID" value="ACN98881.1"/>
    <property type="molecule type" value="Genomic_DNA"/>
</dbReference>
<sequence>MSRFLGVDIGGTFLKVAFKEDDEIKTEKVAVKDIQKKDYFLRSLSQVIKKYNPHRIGIAIAGLVDKKTGLLTNSPNLKFLEGLNLKEFIEREFNVEVFVENDANVAAYGEYVYGNGKDSKVLVCLTLGTGLGGGLVIDGKIFSGVSGSAMEIGHITIEKDGFLCHCGRKGCLESYVSSYGLERLYCLISEDRKTSFDIINLAKQNDEKAVQTFEVFTDYLAIGIMSIAHIFNPDTVLLAGGIIENYPMVLTLTKSKVEKLVFPLPLRDLHIDTAKLGSWSGAYGALALAEIYSS</sequence>
<dbReference type="Pfam" id="PF00480">
    <property type="entry name" value="ROK"/>
    <property type="match status" value="1"/>
</dbReference>
<organism evidence="2 3">
    <name type="scientific">Sulfurihydrogenibium azorense (strain DSM 15241 / OCM 825 / Az-Fu1)</name>
    <dbReference type="NCBI Taxonomy" id="204536"/>
    <lineage>
        <taxon>Bacteria</taxon>
        <taxon>Pseudomonadati</taxon>
        <taxon>Aquificota</taxon>
        <taxon>Aquificia</taxon>
        <taxon>Aquificales</taxon>
        <taxon>Hydrogenothermaceae</taxon>
        <taxon>Sulfurihydrogenibium</taxon>
    </lineage>
</organism>
<proteinExistence type="inferred from homology"/>
<dbReference type="InterPro" id="IPR043129">
    <property type="entry name" value="ATPase_NBD"/>
</dbReference>
<evidence type="ECO:0000256" key="1">
    <source>
        <dbReference type="ARBA" id="ARBA00006479"/>
    </source>
</evidence>